<proteinExistence type="predicted"/>
<evidence type="ECO:0000313" key="2">
    <source>
        <dbReference type="Proteomes" id="UP000241954"/>
    </source>
</evidence>
<organism evidence="1 2">
    <name type="scientific">Photobacterium iliopiscarium</name>
    <dbReference type="NCBI Taxonomy" id="56192"/>
    <lineage>
        <taxon>Bacteria</taxon>
        <taxon>Pseudomonadati</taxon>
        <taxon>Pseudomonadota</taxon>
        <taxon>Gammaproteobacteria</taxon>
        <taxon>Vibrionales</taxon>
        <taxon>Vibrionaceae</taxon>
        <taxon>Photobacterium</taxon>
    </lineage>
</organism>
<dbReference type="EMBL" id="PYLW01000004">
    <property type="protein sequence ID" value="PSV98201.1"/>
    <property type="molecule type" value="Genomic_DNA"/>
</dbReference>
<protein>
    <submittedName>
        <fullName evidence="1">Uncharacterized protein</fullName>
    </submittedName>
</protein>
<sequence length="190" mass="21965">MKAHGEFPDVVYRAFDKREYAEAFVAGNVRFANCNNYLNISDSRRDVTEGTGLYLKDDRSTTIRFCSNSIFIQSFHRTIESARDAGHGRYIIELHNPFNLATAITKKLHNSSFKVFGGVEGVNIAYQRGDFKGEQLSSYQRSRLTYSEKPSSYLSEEEFRFVLITEHQDKHQIFIQVSPNERCKSIRHYA</sequence>
<evidence type="ECO:0000313" key="1">
    <source>
        <dbReference type="EMBL" id="PSV98201.1"/>
    </source>
</evidence>
<name>A0A2T3MN69_9GAMM</name>
<dbReference type="RefSeq" id="WP_107236933.1">
    <property type="nucleotide sequence ID" value="NZ_PYLW01000004.1"/>
</dbReference>
<comment type="caution">
    <text evidence="1">The sequence shown here is derived from an EMBL/GenBank/DDBJ whole genome shotgun (WGS) entry which is preliminary data.</text>
</comment>
<accession>A0A2T3MN69</accession>
<reference evidence="1 2" key="1">
    <citation type="submission" date="2018-01" db="EMBL/GenBank/DDBJ databases">
        <title>Whole genome sequencing of Histamine producing bacteria.</title>
        <authorList>
            <person name="Butler K."/>
        </authorList>
    </citation>
    <scope>NUCLEOTIDE SEQUENCE [LARGE SCALE GENOMIC DNA]</scope>
    <source>
        <strain evidence="1 2">NCIMB 13481</strain>
    </source>
</reference>
<gene>
    <name evidence="1" type="ORF">C9I88_05925</name>
</gene>
<dbReference type="AlphaFoldDB" id="A0A2T3MN69"/>
<dbReference type="Proteomes" id="UP000241954">
    <property type="component" value="Unassembled WGS sequence"/>
</dbReference>